<accession>A0A6A6AN90</accession>
<name>A0A6A6AN90_9PLEO</name>
<proteinExistence type="predicted"/>
<dbReference type="Proteomes" id="UP000799771">
    <property type="component" value="Unassembled WGS sequence"/>
</dbReference>
<evidence type="ECO:0000313" key="2">
    <source>
        <dbReference type="EMBL" id="KAF2132357.1"/>
    </source>
</evidence>
<dbReference type="AlphaFoldDB" id="A0A6A6AN90"/>
<evidence type="ECO:0000313" key="3">
    <source>
        <dbReference type="Proteomes" id="UP000799771"/>
    </source>
</evidence>
<dbReference type="OrthoDB" id="3200163at2759"/>
<keyword evidence="3" id="KW-1185">Reference proteome</keyword>
<feature type="domain" description="NACHT-NTPase and P-loop NTPases N-terminal" evidence="1">
    <location>
        <begin position="11"/>
        <end position="135"/>
    </location>
</feature>
<protein>
    <recommendedName>
        <fullName evidence="1">NACHT-NTPase and P-loop NTPases N-terminal domain-containing protein</fullName>
    </recommendedName>
</protein>
<dbReference type="RefSeq" id="XP_033526744.1">
    <property type="nucleotide sequence ID" value="XM_033662429.1"/>
</dbReference>
<dbReference type="GeneID" id="54402861"/>
<sequence>MAEALAVVAIISSIVQLVDFTSKVVTRLDELRSDTSDAQKSLGHLKAELPVLVRALQLIEEAINSGLFPKGCATALVPVVQGCEESIREINSILAKTLLKQSDGRTKKVFKSIGSVWNDGKIESIAKALRDYTGTLTFYFAASSSTLQPLTVKTAVEMEV</sequence>
<evidence type="ECO:0000259" key="1">
    <source>
        <dbReference type="Pfam" id="PF17107"/>
    </source>
</evidence>
<dbReference type="InterPro" id="IPR031352">
    <property type="entry name" value="SesA"/>
</dbReference>
<reference evidence="2" key="1">
    <citation type="journal article" date="2020" name="Stud. Mycol.">
        <title>101 Dothideomycetes genomes: a test case for predicting lifestyles and emergence of pathogens.</title>
        <authorList>
            <person name="Haridas S."/>
            <person name="Albert R."/>
            <person name="Binder M."/>
            <person name="Bloem J."/>
            <person name="Labutti K."/>
            <person name="Salamov A."/>
            <person name="Andreopoulos B."/>
            <person name="Baker S."/>
            <person name="Barry K."/>
            <person name="Bills G."/>
            <person name="Bluhm B."/>
            <person name="Cannon C."/>
            <person name="Castanera R."/>
            <person name="Culley D."/>
            <person name="Daum C."/>
            <person name="Ezra D."/>
            <person name="Gonzalez J."/>
            <person name="Henrissat B."/>
            <person name="Kuo A."/>
            <person name="Liang C."/>
            <person name="Lipzen A."/>
            <person name="Lutzoni F."/>
            <person name="Magnuson J."/>
            <person name="Mondo S."/>
            <person name="Nolan M."/>
            <person name="Ohm R."/>
            <person name="Pangilinan J."/>
            <person name="Park H.-J."/>
            <person name="Ramirez L."/>
            <person name="Alfaro M."/>
            <person name="Sun H."/>
            <person name="Tritt A."/>
            <person name="Yoshinaga Y."/>
            <person name="Zwiers L.-H."/>
            <person name="Turgeon B."/>
            <person name="Goodwin S."/>
            <person name="Spatafora J."/>
            <person name="Crous P."/>
            <person name="Grigoriev I."/>
        </authorList>
    </citation>
    <scope>NUCLEOTIDE SEQUENCE</scope>
    <source>
        <strain evidence="2">CBS 119687</strain>
    </source>
</reference>
<organism evidence="2 3">
    <name type="scientific">Dothidotthia symphoricarpi CBS 119687</name>
    <dbReference type="NCBI Taxonomy" id="1392245"/>
    <lineage>
        <taxon>Eukaryota</taxon>
        <taxon>Fungi</taxon>
        <taxon>Dikarya</taxon>
        <taxon>Ascomycota</taxon>
        <taxon>Pezizomycotina</taxon>
        <taxon>Dothideomycetes</taxon>
        <taxon>Pleosporomycetidae</taxon>
        <taxon>Pleosporales</taxon>
        <taxon>Dothidotthiaceae</taxon>
        <taxon>Dothidotthia</taxon>
    </lineage>
</organism>
<dbReference type="EMBL" id="ML977501">
    <property type="protein sequence ID" value="KAF2132357.1"/>
    <property type="molecule type" value="Genomic_DNA"/>
</dbReference>
<dbReference type="Pfam" id="PF17107">
    <property type="entry name" value="SesA"/>
    <property type="match status" value="1"/>
</dbReference>
<gene>
    <name evidence="2" type="ORF">P153DRAFT_189443</name>
</gene>